<dbReference type="InterPro" id="IPR001173">
    <property type="entry name" value="Glyco_trans_2-like"/>
</dbReference>
<evidence type="ECO:0000256" key="5">
    <source>
        <dbReference type="SAM" id="Phobius"/>
    </source>
</evidence>
<dbReference type="CDD" id="cd04186">
    <property type="entry name" value="GT_2_like_c"/>
    <property type="match status" value="1"/>
</dbReference>
<dbReference type="SUPFAM" id="SSF53448">
    <property type="entry name" value="Nucleotide-diphospho-sugar transferases"/>
    <property type="match status" value="1"/>
</dbReference>
<keyword evidence="8" id="KW-1185">Reference proteome</keyword>
<keyword evidence="5" id="KW-1133">Transmembrane helix</keyword>
<feature type="transmembrane region" description="Helical" evidence="5">
    <location>
        <begin position="251"/>
        <end position="271"/>
    </location>
</feature>
<organism evidence="7 8">
    <name type="scientific">Clostridium rhizosphaerae</name>
    <dbReference type="NCBI Taxonomy" id="2803861"/>
    <lineage>
        <taxon>Bacteria</taxon>
        <taxon>Bacillati</taxon>
        <taxon>Bacillota</taxon>
        <taxon>Clostridia</taxon>
        <taxon>Eubacteriales</taxon>
        <taxon>Clostridiaceae</taxon>
        <taxon>Clostridium</taxon>
    </lineage>
</organism>
<evidence type="ECO:0000256" key="2">
    <source>
        <dbReference type="ARBA" id="ARBA00006739"/>
    </source>
</evidence>
<dbReference type="EMBL" id="JAESWC010000018">
    <property type="protein sequence ID" value="MBL4938116.1"/>
    <property type="molecule type" value="Genomic_DNA"/>
</dbReference>
<keyword evidence="4" id="KW-0808">Transferase</keyword>
<dbReference type="Proteomes" id="UP000632377">
    <property type="component" value="Unassembled WGS sequence"/>
</dbReference>
<evidence type="ECO:0000313" key="8">
    <source>
        <dbReference type="Proteomes" id="UP000632377"/>
    </source>
</evidence>
<dbReference type="Pfam" id="PF00535">
    <property type="entry name" value="Glycos_transf_2"/>
    <property type="match status" value="1"/>
</dbReference>
<comment type="similarity">
    <text evidence="2">Belongs to the glycosyltransferase 2 family.</text>
</comment>
<dbReference type="RefSeq" id="WP_202750845.1">
    <property type="nucleotide sequence ID" value="NZ_JAESWC010000018.1"/>
</dbReference>
<reference evidence="7 8" key="1">
    <citation type="submission" date="2021-01" db="EMBL/GenBank/DDBJ databases">
        <title>Genome public.</title>
        <authorList>
            <person name="Liu C."/>
            <person name="Sun Q."/>
        </authorList>
    </citation>
    <scope>NUCLEOTIDE SEQUENCE [LARGE SCALE GENOMIC DNA]</scope>
    <source>
        <strain evidence="7 8">YIM B02515</strain>
    </source>
</reference>
<name>A0ABS1TFH3_9CLOT</name>
<comment type="caution">
    <text evidence="7">The sequence shown here is derived from an EMBL/GenBank/DDBJ whole genome shotgun (WGS) entry which is preliminary data.</text>
</comment>
<evidence type="ECO:0000256" key="4">
    <source>
        <dbReference type="ARBA" id="ARBA00022679"/>
    </source>
</evidence>
<dbReference type="InterPro" id="IPR029044">
    <property type="entry name" value="Nucleotide-diphossugar_trans"/>
</dbReference>
<evidence type="ECO:0000313" key="7">
    <source>
        <dbReference type="EMBL" id="MBL4938116.1"/>
    </source>
</evidence>
<dbReference type="PANTHER" id="PTHR43179">
    <property type="entry name" value="RHAMNOSYLTRANSFERASE WBBL"/>
    <property type="match status" value="1"/>
</dbReference>
<sequence length="304" mass="35015">MNKLPKVYIVILNFNSYKDTIDCIRSIENISYDNYEIVIVDNNSKDNSVEEIKKHCSKHTLLVSNENMGYASGNNIGIEYALKQGAEYICILNNDVVVEEGFLEPLIKKFSTDNNIGMVGPCICEYSNRNIVQAMGAYINLYRGLAMGQGEGEEYNNITHSPIDVDYLGGACFVVKAEVLKKIGLIPENYFLFYEETEFCLKARKLGYKLICLPESRVYHKRSATISKFSGLSYYFLNRNRIVFMRRNANIIQSIIFAIYIIFEGLGRIIIRRESIKLFKFYLEGVKADKDRIDREKIEYYLKG</sequence>
<protein>
    <submittedName>
        <fullName evidence="7">Glycosyltransferase family 2 protein</fullName>
    </submittedName>
</protein>
<comment type="pathway">
    <text evidence="1">Cell wall biogenesis; cell wall polysaccharide biosynthesis.</text>
</comment>
<dbReference type="Gene3D" id="3.90.550.10">
    <property type="entry name" value="Spore Coat Polysaccharide Biosynthesis Protein SpsA, Chain A"/>
    <property type="match status" value="1"/>
</dbReference>
<evidence type="ECO:0000259" key="6">
    <source>
        <dbReference type="Pfam" id="PF00535"/>
    </source>
</evidence>
<keyword evidence="5" id="KW-0472">Membrane</keyword>
<keyword evidence="5" id="KW-0812">Transmembrane</keyword>
<accession>A0ABS1TFH3</accession>
<keyword evidence="3" id="KW-0328">Glycosyltransferase</keyword>
<gene>
    <name evidence="7" type="ORF">JK636_20595</name>
</gene>
<evidence type="ECO:0000256" key="1">
    <source>
        <dbReference type="ARBA" id="ARBA00004776"/>
    </source>
</evidence>
<feature type="domain" description="Glycosyltransferase 2-like" evidence="6">
    <location>
        <begin position="9"/>
        <end position="148"/>
    </location>
</feature>
<evidence type="ECO:0000256" key="3">
    <source>
        <dbReference type="ARBA" id="ARBA00022676"/>
    </source>
</evidence>
<proteinExistence type="inferred from homology"/>
<dbReference type="PANTHER" id="PTHR43179:SF12">
    <property type="entry name" value="GALACTOFURANOSYLTRANSFERASE GLFT2"/>
    <property type="match status" value="1"/>
</dbReference>